<dbReference type="GO" id="GO:0004803">
    <property type="term" value="F:transposase activity"/>
    <property type="evidence" value="ECO:0007669"/>
    <property type="project" value="InterPro"/>
</dbReference>
<gene>
    <name evidence="1" type="ORF">GGQ68_004074</name>
</gene>
<sequence>MSAISVADLCRKHGVSDATASKWKAKSGGINVSKA</sequence>
<dbReference type="AlphaFoldDB" id="A0A7W6GTN5"/>
<dbReference type="GO" id="GO:0003677">
    <property type="term" value="F:DNA binding"/>
    <property type="evidence" value="ECO:0007669"/>
    <property type="project" value="InterPro"/>
</dbReference>
<dbReference type="EMBL" id="JACIEJ010000012">
    <property type="protein sequence ID" value="MBB3987721.1"/>
    <property type="molecule type" value="Genomic_DNA"/>
</dbReference>
<protein>
    <submittedName>
        <fullName evidence="1">Transposase-like protein</fullName>
    </submittedName>
</protein>
<dbReference type="Proteomes" id="UP000541426">
    <property type="component" value="Unassembled WGS sequence"/>
</dbReference>
<dbReference type="GO" id="GO:0006313">
    <property type="term" value="P:DNA transposition"/>
    <property type="evidence" value="ECO:0007669"/>
    <property type="project" value="InterPro"/>
</dbReference>
<keyword evidence="2" id="KW-1185">Reference proteome</keyword>
<accession>A0A7W6GTN5</accession>
<proteinExistence type="predicted"/>
<reference evidence="1 2" key="1">
    <citation type="submission" date="2020-08" db="EMBL/GenBank/DDBJ databases">
        <title>Genomic Encyclopedia of Type Strains, Phase IV (KMG-IV): sequencing the most valuable type-strain genomes for metagenomic binning, comparative biology and taxonomic classification.</title>
        <authorList>
            <person name="Goeker M."/>
        </authorList>
    </citation>
    <scope>NUCLEOTIDE SEQUENCE [LARGE SCALE GENOMIC DNA]</scope>
    <source>
        <strain evidence="1 2">DSM 102235</strain>
    </source>
</reference>
<name>A0A7W6GTN5_9RHOB</name>
<comment type="caution">
    <text evidence="1">The sequence shown here is derived from an EMBL/GenBank/DDBJ whole genome shotgun (WGS) entry which is preliminary data.</text>
</comment>
<dbReference type="InterPro" id="IPR002514">
    <property type="entry name" value="Transposase_8"/>
</dbReference>
<evidence type="ECO:0000313" key="2">
    <source>
        <dbReference type="Proteomes" id="UP000541426"/>
    </source>
</evidence>
<dbReference type="Pfam" id="PF01527">
    <property type="entry name" value="HTH_Tnp_1"/>
    <property type="match status" value="1"/>
</dbReference>
<organism evidence="1 2">
    <name type="scientific">Sagittula marina</name>
    <dbReference type="NCBI Taxonomy" id="943940"/>
    <lineage>
        <taxon>Bacteria</taxon>
        <taxon>Pseudomonadati</taxon>
        <taxon>Pseudomonadota</taxon>
        <taxon>Alphaproteobacteria</taxon>
        <taxon>Rhodobacterales</taxon>
        <taxon>Roseobacteraceae</taxon>
        <taxon>Sagittula</taxon>
    </lineage>
</organism>
<evidence type="ECO:0000313" key="1">
    <source>
        <dbReference type="EMBL" id="MBB3987721.1"/>
    </source>
</evidence>